<dbReference type="SUPFAM" id="SSF88874">
    <property type="entry name" value="Receptor-binding domain of short tail fibre protein gp12"/>
    <property type="match status" value="1"/>
</dbReference>
<dbReference type="EMBL" id="CP067089">
    <property type="protein sequence ID" value="QQO10102.1"/>
    <property type="molecule type" value="Genomic_DNA"/>
</dbReference>
<organism evidence="1 2">
    <name type="scientific">Breznakiella homolactica</name>
    <dbReference type="NCBI Taxonomy" id="2798577"/>
    <lineage>
        <taxon>Bacteria</taxon>
        <taxon>Pseudomonadati</taxon>
        <taxon>Spirochaetota</taxon>
        <taxon>Spirochaetia</taxon>
        <taxon>Spirochaetales</taxon>
        <taxon>Breznakiellaceae</taxon>
        <taxon>Breznakiella</taxon>
    </lineage>
</organism>
<dbReference type="AlphaFoldDB" id="A0A7T7XPP4"/>
<evidence type="ECO:0000313" key="1">
    <source>
        <dbReference type="EMBL" id="QQO10102.1"/>
    </source>
</evidence>
<dbReference type="Proteomes" id="UP000595917">
    <property type="component" value="Chromosome"/>
</dbReference>
<accession>A0A7T7XPP4</accession>
<dbReference type="KEGG" id="bhc:JFL75_04065"/>
<protein>
    <submittedName>
        <fullName evidence="1">Uncharacterized protein</fullName>
    </submittedName>
</protein>
<reference evidence="1" key="1">
    <citation type="submission" date="2021-01" db="EMBL/GenBank/DDBJ databases">
        <title>Description of Breznakiella homolactica.</title>
        <authorList>
            <person name="Song Y."/>
            <person name="Brune A."/>
        </authorList>
    </citation>
    <scope>NUCLEOTIDE SEQUENCE</scope>
    <source>
        <strain evidence="1">RmG30</strain>
    </source>
</reference>
<keyword evidence="2" id="KW-1185">Reference proteome</keyword>
<evidence type="ECO:0000313" key="2">
    <source>
        <dbReference type="Proteomes" id="UP000595917"/>
    </source>
</evidence>
<proteinExistence type="predicted"/>
<sequence length="324" mass="34977">MAVIDLTLRNFSIPNFPSLIPPFGTKKPEEGEGLSSIETHRNIAMGFQRQRPVTISENSETTAVEADATIVLAGAVSELALGNGAFIGCRVILINKSGHKVKLIGGDSAQYIYANKTLELFWMESSWESLIHSIVGSHVFTAISDPVELSRRRWLLLDGRVLPILPDYDELVDVIWRGVESNGTVETYYRCDEDGTRNAGGGYFKFPDGRGRVIRSAGRGDPVPDKDGLPIDIANVLYDGKDVGDRIDDGIRNIKAGFGGLPTMHVSAASLVSGSGTFSLGGGVGYSGVDPFLWGFFGIDTSLTLPTSPWNRDASLSANMCLVY</sequence>
<gene>
    <name evidence="1" type="ORF">JFL75_04065</name>
</gene>
<name>A0A7T7XPP4_9SPIR</name>
<dbReference type="RefSeq" id="WP_215627406.1">
    <property type="nucleotide sequence ID" value="NZ_CP067089.2"/>
</dbReference>